<dbReference type="InterPro" id="IPR036388">
    <property type="entry name" value="WH-like_DNA-bd_sf"/>
</dbReference>
<dbReference type="GO" id="GO:0005829">
    <property type="term" value="C:cytosol"/>
    <property type="evidence" value="ECO:0007669"/>
    <property type="project" value="TreeGrafter"/>
</dbReference>
<dbReference type="PROSITE" id="PS50042">
    <property type="entry name" value="CNMP_BINDING_3"/>
    <property type="match status" value="1"/>
</dbReference>
<organism evidence="6 7">
    <name type="scientific">Bradyrhizobium sacchari</name>
    <dbReference type="NCBI Taxonomy" id="1399419"/>
    <lineage>
        <taxon>Bacteria</taxon>
        <taxon>Pseudomonadati</taxon>
        <taxon>Pseudomonadota</taxon>
        <taxon>Alphaproteobacteria</taxon>
        <taxon>Hyphomicrobiales</taxon>
        <taxon>Nitrobacteraceae</taxon>
        <taxon>Bradyrhizobium</taxon>
    </lineage>
</organism>
<gene>
    <name evidence="6" type="ORF">FBZ95_103303</name>
</gene>
<dbReference type="SUPFAM" id="SSF46785">
    <property type="entry name" value="Winged helix' DNA-binding domain"/>
    <property type="match status" value="1"/>
</dbReference>
<dbReference type="Pfam" id="PF00027">
    <property type="entry name" value="cNMP_binding"/>
    <property type="match status" value="1"/>
</dbReference>
<dbReference type="FunFam" id="1.10.10.10:FF:000474">
    <property type="entry name" value="Putative transcriptional regulator, Crp/Fnr family"/>
    <property type="match status" value="1"/>
</dbReference>
<dbReference type="GO" id="GO:0003700">
    <property type="term" value="F:DNA-binding transcription factor activity"/>
    <property type="evidence" value="ECO:0007669"/>
    <property type="project" value="TreeGrafter"/>
</dbReference>
<evidence type="ECO:0000256" key="2">
    <source>
        <dbReference type="ARBA" id="ARBA00023125"/>
    </source>
</evidence>
<dbReference type="InterPro" id="IPR012318">
    <property type="entry name" value="HTH_CRP"/>
</dbReference>
<keyword evidence="1" id="KW-0805">Transcription regulation</keyword>
<evidence type="ECO:0000256" key="1">
    <source>
        <dbReference type="ARBA" id="ARBA00023015"/>
    </source>
</evidence>
<dbReference type="PANTHER" id="PTHR24567:SF74">
    <property type="entry name" value="HTH-TYPE TRANSCRIPTIONAL REGULATOR ARCR"/>
    <property type="match status" value="1"/>
</dbReference>
<dbReference type="Gene3D" id="2.60.120.10">
    <property type="entry name" value="Jelly Rolls"/>
    <property type="match status" value="1"/>
</dbReference>
<dbReference type="InterPro" id="IPR014710">
    <property type="entry name" value="RmlC-like_jellyroll"/>
</dbReference>
<keyword evidence="3" id="KW-0804">Transcription</keyword>
<accession>A0A560K9E0</accession>
<dbReference type="InterPro" id="IPR050397">
    <property type="entry name" value="Env_Response_Regulators"/>
</dbReference>
<dbReference type="Proteomes" id="UP000315914">
    <property type="component" value="Unassembled WGS sequence"/>
</dbReference>
<dbReference type="InterPro" id="IPR000595">
    <property type="entry name" value="cNMP-bd_dom"/>
</dbReference>
<protein>
    <submittedName>
        <fullName evidence="6">CRP-like cAMP-binding protein</fullName>
    </submittedName>
</protein>
<feature type="domain" description="HTH crp-type" evidence="5">
    <location>
        <begin position="158"/>
        <end position="226"/>
    </location>
</feature>
<dbReference type="InterPro" id="IPR036390">
    <property type="entry name" value="WH_DNA-bd_sf"/>
</dbReference>
<dbReference type="EMBL" id="VITW01000003">
    <property type="protein sequence ID" value="TWB78464.1"/>
    <property type="molecule type" value="Genomic_DNA"/>
</dbReference>
<dbReference type="FunFam" id="2.60.120.10:FF:000216">
    <property type="entry name" value="Crp/Fnr family transcriptional regulator"/>
    <property type="match status" value="1"/>
</dbReference>
<dbReference type="AlphaFoldDB" id="A0A560K9E0"/>
<dbReference type="InterPro" id="IPR018490">
    <property type="entry name" value="cNMP-bd_dom_sf"/>
</dbReference>
<dbReference type="SUPFAM" id="SSF51206">
    <property type="entry name" value="cAMP-binding domain-like"/>
    <property type="match status" value="1"/>
</dbReference>
<evidence type="ECO:0000256" key="3">
    <source>
        <dbReference type="ARBA" id="ARBA00023163"/>
    </source>
</evidence>
<dbReference type="Pfam" id="PF13545">
    <property type="entry name" value="HTH_Crp_2"/>
    <property type="match status" value="1"/>
</dbReference>
<dbReference type="CDD" id="cd00038">
    <property type="entry name" value="CAP_ED"/>
    <property type="match status" value="1"/>
</dbReference>
<sequence>MRLPRVRPGTIPVMEHATRVGNRLLAALPPADFALLAPHLRQVELQHDAVLIRSGDKIDQLSFPCSGAIALIMELPNGQTAATAVIGNDGAVGLMTALGPIRSPMTAVVRVAGTALQISPARFQNALERSPAIASSVQLLTRTLLTQFQHVAACNALHSVEARLARWLLHIHDRTDGGDILHLTQETLSELLGVRRTTVTHVVSALRSSRAIKSNRRGQLEIDRHRLEIIACECYKVMSRRIDRIVSQDAPRLLHAAPARIGCLPPDPPFAKTDS</sequence>
<feature type="domain" description="Cyclic nucleotide-binding" evidence="4">
    <location>
        <begin position="24"/>
        <end position="111"/>
    </location>
</feature>
<name>A0A560K9E0_9BRAD</name>
<proteinExistence type="predicted"/>
<dbReference type="STRING" id="1399419.A5906_24290"/>
<evidence type="ECO:0000313" key="7">
    <source>
        <dbReference type="Proteomes" id="UP000315914"/>
    </source>
</evidence>
<dbReference type="GO" id="GO:0003677">
    <property type="term" value="F:DNA binding"/>
    <property type="evidence" value="ECO:0007669"/>
    <property type="project" value="UniProtKB-KW"/>
</dbReference>
<evidence type="ECO:0000259" key="5">
    <source>
        <dbReference type="PROSITE" id="PS51063"/>
    </source>
</evidence>
<dbReference type="PROSITE" id="PS51063">
    <property type="entry name" value="HTH_CRP_2"/>
    <property type="match status" value="1"/>
</dbReference>
<evidence type="ECO:0000259" key="4">
    <source>
        <dbReference type="PROSITE" id="PS50042"/>
    </source>
</evidence>
<comment type="caution">
    <text evidence="6">The sequence shown here is derived from an EMBL/GenBank/DDBJ whole genome shotgun (WGS) entry which is preliminary data.</text>
</comment>
<reference evidence="6 7" key="1">
    <citation type="submission" date="2019-06" db="EMBL/GenBank/DDBJ databases">
        <title>Genomic Encyclopedia of Type Strains, Phase IV (KMG-V): Genome sequencing to study the core and pangenomes of soil and plant-associated prokaryotes.</title>
        <authorList>
            <person name="Whitman W."/>
        </authorList>
    </citation>
    <scope>NUCLEOTIDE SEQUENCE [LARGE SCALE GENOMIC DNA]</scope>
    <source>
        <strain evidence="6 7">BR 10556</strain>
    </source>
</reference>
<dbReference type="Gene3D" id="1.10.10.10">
    <property type="entry name" value="Winged helix-like DNA-binding domain superfamily/Winged helix DNA-binding domain"/>
    <property type="match status" value="1"/>
</dbReference>
<keyword evidence="2" id="KW-0238">DNA-binding</keyword>
<dbReference type="SMART" id="SM00100">
    <property type="entry name" value="cNMP"/>
    <property type="match status" value="1"/>
</dbReference>
<keyword evidence="7" id="KW-1185">Reference proteome</keyword>
<evidence type="ECO:0000313" key="6">
    <source>
        <dbReference type="EMBL" id="TWB78464.1"/>
    </source>
</evidence>
<dbReference type="PANTHER" id="PTHR24567">
    <property type="entry name" value="CRP FAMILY TRANSCRIPTIONAL REGULATORY PROTEIN"/>
    <property type="match status" value="1"/>
</dbReference>